<evidence type="ECO:0000313" key="3">
    <source>
        <dbReference type="Proteomes" id="UP000803844"/>
    </source>
</evidence>
<accession>A0A9P4XSV4</accession>
<evidence type="ECO:0000256" key="1">
    <source>
        <dbReference type="SAM" id="MobiDB-lite"/>
    </source>
</evidence>
<protein>
    <submittedName>
        <fullName evidence="2">Uncharacterized protein</fullName>
    </submittedName>
</protein>
<comment type="caution">
    <text evidence="2">The sequence shown here is derived from an EMBL/GenBank/DDBJ whole genome shotgun (WGS) entry which is preliminary data.</text>
</comment>
<dbReference type="Proteomes" id="UP000803844">
    <property type="component" value="Unassembled WGS sequence"/>
</dbReference>
<feature type="compositionally biased region" description="Polar residues" evidence="1">
    <location>
        <begin position="49"/>
        <end position="63"/>
    </location>
</feature>
<reference evidence="2" key="1">
    <citation type="journal article" date="2020" name="Phytopathology">
        <title>Genome sequence of the chestnut blight fungus Cryphonectria parasitica EP155: A fundamental resource for an archetypical invasive plant pathogen.</title>
        <authorList>
            <person name="Crouch J.A."/>
            <person name="Dawe A."/>
            <person name="Aerts A."/>
            <person name="Barry K."/>
            <person name="Churchill A.C.L."/>
            <person name="Grimwood J."/>
            <person name="Hillman B."/>
            <person name="Milgroom M.G."/>
            <person name="Pangilinan J."/>
            <person name="Smith M."/>
            <person name="Salamov A."/>
            <person name="Schmutz J."/>
            <person name="Yadav J."/>
            <person name="Grigoriev I.V."/>
            <person name="Nuss D."/>
        </authorList>
    </citation>
    <scope>NUCLEOTIDE SEQUENCE</scope>
    <source>
        <strain evidence="2">EP155</strain>
    </source>
</reference>
<feature type="region of interest" description="Disordered" evidence="1">
    <location>
        <begin position="44"/>
        <end position="63"/>
    </location>
</feature>
<dbReference type="AlphaFoldDB" id="A0A9P4XSV4"/>
<organism evidence="2 3">
    <name type="scientific">Cryphonectria parasitica (strain ATCC 38755 / EP155)</name>
    <dbReference type="NCBI Taxonomy" id="660469"/>
    <lineage>
        <taxon>Eukaryota</taxon>
        <taxon>Fungi</taxon>
        <taxon>Dikarya</taxon>
        <taxon>Ascomycota</taxon>
        <taxon>Pezizomycotina</taxon>
        <taxon>Sordariomycetes</taxon>
        <taxon>Sordariomycetidae</taxon>
        <taxon>Diaporthales</taxon>
        <taxon>Cryphonectriaceae</taxon>
        <taxon>Cryphonectria-Endothia species complex</taxon>
        <taxon>Cryphonectria</taxon>
    </lineage>
</organism>
<keyword evidence="3" id="KW-1185">Reference proteome</keyword>
<dbReference type="RefSeq" id="XP_040771129.1">
    <property type="nucleotide sequence ID" value="XM_040925891.1"/>
</dbReference>
<proteinExistence type="predicted"/>
<dbReference type="GeneID" id="63843020"/>
<name>A0A9P4XSV4_CRYP1</name>
<evidence type="ECO:0000313" key="2">
    <source>
        <dbReference type="EMBL" id="KAF3760150.1"/>
    </source>
</evidence>
<sequence length="212" mass="22858">MASLHALTRSTGRAYQGSGRIMVRAPRLKMSSVKHCLDRSLQLPDPHTNDLSPYPSTSSMAATHQPSGGLLLYKSQTIRSTGFYSPITPECALELVIGLRYAEILRSSSVQKEDDEGCMGGRQTCSSSSDCCLEVRNFRGSSLSAKDSRVARTAEYVTDAVACSIFLLLETEALVPQMLEAFSGRTGGQGGCTFSPVTPEHSPQMTVTKVEV</sequence>
<dbReference type="EMBL" id="MU032353">
    <property type="protein sequence ID" value="KAF3760150.1"/>
    <property type="molecule type" value="Genomic_DNA"/>
</dbReference>
<gene>
    <name evidence="2" type="ORF">M406DRAFT_75691</name>
</gene>